<feature type="region of interest" description="Disordered" evidence="1">
    <location>
        <begin position="1"/>
        <end position="33"/>
    </location>
</feature>
<keyword evidence="3" id="KW-1185">Reference proteome</keyword>
<proteinExistence type="predicted"/>
<feature type="compositionally biased region" description="Basic and acidic residues" evidence="1">
    <location>
        <begin position="18"/>
        <end position="27"/>
    </location>
</feature>
<reference evidence="2" key="1">
    <citation type="submission" date="2023-06" db="EMBL/GenBank/DDBJ databases">
        <authorList>
            <person name="Jiang Y."/>
            <person name="Liu Q."/>
        </authorList>
    </citation>
    <scope>NUCLEOTIDE SEQUENCE</scope>
    <source>
        <strain evidence="2">CGMCC 1.12090</strain>
    </source>
</reference>
<evidence type="ECO:0000313" key="2">
    <source>
        <dbReference type="EMBL" id="MDO1533532.1"/>
    </source>
</evidence>
<gene>
    <name evidence="2" type="ORF">Q2T77_14645</name>
</gene>
<dbReference type="EMBL" id="JAUKVY010000009">
    <property type="protein sequence ID" value="MDO1533532.1"/>
    <property type="molecule type" value="Genomic_DNA"/>
</dbReference>
<comment type="caution">
    <text evidence="2">The sequence shown here is derived from an EMBL/GenBank/DDBJ whole genome shotgun (WGS) entry which is preliminary data.</text>
</comment>
<accession>A0ABT8S3N2</accession>
<evidence type="ECO:0000313" key="3">
    <source>
        <dbReference type="Proteomes" id="UP001169027"/>
    </source>
</evidence>
<evidence type="ECO:0000256" key="1">
    <source>
        <dbReference type="SAM" id="MobiDB-lite"/>
    </source>
</evidence>
<feature type="region of interest" description="Disordered" evidence="1">
    <location>
        <begin position="99"/>
        <end position="130"/>
    </location>
</feature>
<feature type="compositionally biased region" description="Polar residues" evidence="1">
    <location>
        <begin position="1"/>
        <end position="13"/>
    </location>
</feature>
<organism evidence="2 3">
    <name type="scientific">Variovorax ginsengisoli</name>
    <dbReference type="NCBI Taxonomy" id="363844"/>
    <lineage>
        <taxon>Bacteria</taxon>
        <taxon>Pseudomonadati</taxon>
        <taxon>Pseudomonadota</taxon>
        <taxon>Betaproteobacteria</taxon>
        <taxon>Burkholderiales</taxon>
        <taxon>Comamonadaceae</taxon>
        <taxon>Variovorax</taxon>
    </lineage>
</organism>
<dbReference type="RefSeq" id="WP_301810252.1">
    <property type="nucleotide sequence ID" value="NZ_JAUJZH010000009.1"/>
</dbReference>
<protein>
    <submittedName>
        <fullName evidence="2">Uncharacterized protein</fullName>
    </submittedName>
</protein>
<dbReference type="Proteomes" id="UP001169027">
    <property type="component" value="Unassembled WGS sequence"/>
</dbReference>
<sequence>MKISGRTNKQKTQLPELGRIRSGESENTRWLPKRPPARAQVAAVVMVVIIREPNAPFARVKAGDIMRPMRAALDAAGMNWHDMGSQCTGARATDLLRTKQASAAPHRRTVPGFQGRSRALSPQKHDPRGQTPQARLLLESLRCSADTVVADFCSASANDGEGSE</sequence>
<name>A0ABT8S3N2_9BURK</name>